<dbReference type="Pfam" id="PF09660">
    <property type="entry name" value="DUF2397"/>
    <property type="match status" value="1"/>
</dbReference>
<protein>
    <submittedName>
        <fullName evidence="2">Uncharacterized protein (TIGR02678 family)</fullName>
    </submittedName>
</protein>
<proteinExistence type="predicted"/>
<dbReference type="RefSeq" id="WP_145795210.1">
    <property type="nucleotide sequence ID" value="NZ_BAAABR010000047.1"/>
</dbReference>
<gene>
    <name evidence="2" type="ORF">FB465_5857</name>
</gene>
<feature type="region of interest" description="Disordered" evidence="1">
    <location>
        <begin position="456"/>
        <end position="486"/>
    </location>
</feature>
<evidence type="ECO:0000313" key="2">
    <source>
        <dbReference type="EMBL" id="TWE20701.1"/>
    </source>
</evidence>
<dbReference type="OrthoDB" id="188354at2"/>
<comment type="caution">
    <text evidence="2">The sequence shown here is derived from an EMBL/GenBank/DDBJ whole genome shotgun (WGS) entry which is preliminary data.</text>
</comment>
<dbReference type="Proteomes" id="UP000318416">
    <property type="component" value="Unassembled WGS sequence"/>
</dbReference>
<accession>A0A561EYL7</accession>
<dbReference type="AlphaFoldDB" id="A0A561EYL7"/>
<dbReference type="Pfam" id="PF09661">
    <property type="entry name" value="DUF2398"/>
    <property type="match status" value="2"/>
</dbReference>
<evidence type="ECO:0000313" key="3">
    <source>
        <dbReference type="Proteomes" id="UP000318416"/>
    </source>
</evidence>
<sequence length="486" mass="51320">MEQHEYATGPGEVPVGVTGGRGAGAGQLTAYACVGVHGADSELQALAQRLAEADPAAAHDLFTAAFGLYGARHFGGTVDAGGTVSAGTSWWHGPTVDLPALLRSREGRPVRGLRRARRTAVGLGPGSAAGTRGRHRKPERSPGSTPHEIAVERRTAARLLVAHPLVTAAGPHGAGFPLIRRHADWLAERFLTVLGYPLTIGDSYARLHKAGLPGRGLPGFGPAGYASLVLALAALADGREAELDEPGVRQVLQDWQVLVPGEQGRLTVDRELARALGPLAAPPAATPELSVRRRLAETPVVLLDELTAPERSRLLDHRQAEAELFADFLGLEAEIRAEGIALLDPADELTDLALPGAGTLPQAALLLVERLVEELRPLPEEAAPPAVLVPDALIDGALGDITDEYGLKAGWSRDYLADLTAFRRDALDLLHRMDLIAPAGRAWLLRAPAARYAPRAELHPAPGSGRHSRPAPLIPAPGRSRTELMA</sequence>
<dbReference type="InterPro" id="IPR013493">
    <property type="entry name" value="CHP02677"/>
</dbReference>
<organism evidence="2 3">
    <name type="scientific">Kitasatospora atroaurantiaca</name>
    <dbReference type="NCBI Taxonomy" id="285545"/>
    <lineage>
        <taxon>Bacteria</taxon>
        <taxon>Bacillati</taxon>
        <taxon>Actinomycetota</taxon>
        <taxon>Actinomycetes</taxon>
        <taxon>Kitasatosporales</taxon>
        <taxon>Streptomycetaceae</taxon>
        <taxon>Kitasatospora</taxon>
    </lineage>
</organism>
<dbReference type="EMBL" id="VIVR01000001">
    <property type="protein sequence ID" value="TWE20701.1"/>
    <property type="molecule type" value="Genomic_DNA"/>
</dbReference>
<evidence type="ECO:0000256" key="1">
    <source>
        <dbReference type="SAM" id="MobiDB-lite"/>
    </source>
</evidence>
<dbReference type="InterPro" id="IPR013494">
    <property type="entry name" value="CHP02678"/>
</dbReference>
<reference evidence="2 3" key="1">
    <citation type="submission" date="2019-06" db="EMBL/GenBank/DDBJ databases">
        <title>Sequencing the genomes of 1000 actinobacteria strains.</title>
        <authorList>
            <person name="Klenk H.-P."/>
        </authorList>
    </citation>
    <scope>NUCLEOTIDE SEQUENCE [LARGE SCALE GENOMIC DNA]</scope>
    <source>
        <strain evidence="2 3">DSM 41649</strain>
    </source>
</reference>
<name>A0A561EYL7_9ACTN</name>
<feature type="region of interest" description="Disordered" evidence="1">
    <location>
        <begin position="119"/>
        <end position="147"/>
    </location>
</feature>
<keyword evidence="3" id="KW-1185">Reference proteome</keyword>